<evidence type="ECO:0000256" key="3">
    <source>
        <dbReference type="ARBA" id="ARBA00023242"/>
    </source>
</evidence>
<dbReference type="OrthoDB" id="20018at2759"/>
<dbReference type="PIRSF" id="PIRSF000779">
    <property type="entry name" value="RNA_pol_Rpb8"/>
    <property type="match status" value="1"/>
</dbReference>
<dbReference type="Proteomes" id="UP000886523">
    <property type="component" value="Unassembled WGS sequence"/>
</dbReference>
<dbReference type="SUPFAM" id="SSF50249">
    <property type="entry name" value="Nucleic acid-binding proteins"/>
    <property type="match status" value="1"/>
</dbReference>
<dbReference type="GO" id="GO:0005666">
    <property type="term" value="C:RNA polymerase III complex"/>
    <property type="evidence" value="ECO:0007669"/>
    <property type="project" value="TreeGrafter"/>
</dbReference>
<evidence type="ECO:0000256" key="2">
    <source>
        <dbReference type="ARBA" id="ARBA00008912"/>
    </source>
</evidence>
<dbReference type="InterPro" id="IPR005570">
    <property type="entry name" value="RPABC3"/>
</dbReference>
<dbReference type="EMBL" id="MU128984">
    <property type="protein sequence ID" value="KAF9512632.1"/>
    <property type="molecule type" value="Genomic_DNA"/>
</dbReference>
<evidence type="ECO:0000256" key="4">
    <source>
        <dbReference type="PIRNR" id="PIRNR000779"/>
    </source>
</evidence>
<dbReference type="Gene3D" id="2.40.50.140">
    <property type="entry name" value="Nucleic acid-binding proteins"/>
    <property type="match status" value="1"/>
</dbReference>
<comment type="subcellular location">
    <subcellularLocation>
        <location evidence="1">Nucleus</location>
    </subcellularLocation>
</comment>
<comment type="caution">
    <text evidence="5">The sequence shown here is derived from an EMBL/GenBank/DDBJ whole genome shotgun (WGS) entry which is preliminary data.</text>
</comment>
<dbReference type="Pfam" id="PF03870">
    <property type="entry name" value="RNA_pol_Rpb8"/>
    <property type="match status" value="1"/>
</dbReference>
<evidence type="ECO:0000313" key="5">
    <source>
        <dbReference type="EMBL" id="KAF9512632.1"/>
    </source>
</evidence>
<dbReference type="AlphaFoldDB" id="A0A9P6DSY1"/>
<organism evidence="5 6">
    <name type="scientific">Hydnum rufescens UP504</name>
    <dbReference type="NCBI Taxonomy" id="1448309"/>
    <lineage>
        <taxon>Eukaryota</taxon>
        <taxon>Fungi</taxon>
        <taxon>Dikarya</taxon>
        <taxon>Basidiomycota</taxon>
        <taxon>Agaricomycotina</taxon>
        <taxon>Agaricomycetes</taxon>
        <taxon>Cantharellales</taxon>
        <taxon>Hydnaceae</taxon>
        <taxon>Hydnum</taxon>
    </lineage>
</organism>
<evidence type="ECO:0000256" key="1">
    <source>
        <dbReference type="ARBA" id="ARBA00004123"/>
    </source>
</evidence>
<sequence>MATRESNILFDDIFTVQDVDLEGKKFERVSRLTFNIELYPLRKGDVFTLALASSLSRQVVEVLEDAGDKQDYQYVMYGKVYKFDDGSDEVVTAYASFGGLLMALTGSYRHLQHIVIGENIYLLMRQ</sequence>
<gene>
    <name evidence="5" type="ORF">BS47DRAFT_1372777</name>
</gene>
<protein>
    <recommendedName>
        <fullName evidence="4">DNA-directed RNA polymerases I, II, and III subunit RPABC3</fullName>
    </recommendedName>
</protein>
<dbReference type="SMART" id="SM00658">
    <property type="entry name" value="RPOL8c"/>
    <property type="match status" value="1"/>
</dbReference>
<dbReference type="GO" id="GO:0005736">
    <property type="term" value="C:RNA polymerase I complex"/>
    <property type="evidence" value="ECO:0007669"/>
    <property type="project" value="TreeGrafter"/>
</dbReference>
<accession>A0A9P6DSY1</accession>
<proteinExistence type="inferred from homology"/>
<reference evidence="5" key="1">
    <citation type="journal article" date="2020" name="Nat. Commun.">
        <title>Large-scale genome sequencing of mycorrhizal fungi provides insights into the early evolution of symbiotic traits.</title>
        <authorList>
            <person name="Miyauchi S."/>
            <person name="Kiss E."/>
            <person name="Kuo A."/>
            <person name="Drula E."/>
            <person name="Kohler A."/>
            <person name="Sanchez-Garcia M."/>
            <person name="Morin E."/>
            <person name="Andreopoulos B."/>
            <person name="Barry K.W."/>
            <person name="Bonito G."/>
            <person name="Buee M."/>
            <person name="Carver A."/>
            <person name="Chen C."/>
            <person name="Cichocki N."/>
            <person name="Clum A."/>
            <person name="Culley D."/>
            <person name="Crous P.W."/>
            <person name="Fauchery L."/>
            <person name="Girlanda M."/>
            <person name="Hayes R.D."/>
            <person name="Keri Z."/>
            <person name="LaButti K."/>
            <person name="Lipzen A."/>
            <person name="Lombard V."/>
            <person name="Magnuson J."/>
            <person name="Maillard F."/>
            <person name="Murat C."/>
            <person name="Nolan M."/>
            <person name="Ohm R.A."/>
            <person name="Pangilinan J."/>
            <person name="Pereira M.F."/>
            <person name="Perotto S."/>
            <person name="Peter M."/>
            <person name="Pfister S."/>
            <person name="Riley R."/>
            <person name="Sitrit Y."/>
            <person name="Stielow J.B."/>
            <person name="Szollosi G."/>
            <person name="Zifcakova L."/>
            <person name="Stursova M."/>
            <person name="Spatafora J.W."/>
            <person name="Tedersoo L."/>
            <person name="Vaario L.M."/>
            <person name="Yamada A."/>
            <person name="Yan M."/>
            <person name="Wang P."/>
            <person name="Xu J."/>
            <person name="Bruns T."/>
            <person name="Baldrian P."/>
            <person name="Vilgalys R."/>
            <person name="Dunand C."/>
            <person name="Henrissat B."/>
            <person name="Grigoriev I.V."/>
            <person name="Hibbett D."/>
            <person name="Nagy L.G."/>
            <person name="Martin F.M."/>
        </authorList>
    </citation>
    <scope>NUCLEOTIDE SEQUENCE</scope>
    <source>
        <strain evidence="5">UP504</strain>
    </source>
</reference>
<keyword evidence="3 4" id="KW-0539">Nucleus</keyword>
<dbReference type="PANTHER" id="PTHR10917:SF0">
    <property type="entry name" value="DNA-DIRECTED RNA POLYMERASES I, II, AND III SUBUNIT RPABC3"/>
    <property type="match status" value="1"/>
</dbReference>
<keyword evidence="6" id="KW-1185">Reference proteome</keyword>
<evidence type="ECO:0000313" key="6">
    <source>
        <dbReference type="Proteomes" id="UP000886523"/>
    </source>
</evidence>
<dbReference type="PANTHER" id="PTHR10917">
    <property type="entry name" value="DNA-DIRECTED RNA POLYMERASES I, II, AND III SUBUNIT RPABC3"/>
    <property type="match status" value="1"/>
</dbReference>
<name>A0A9P6DSY1_9AGAM</name>
<dbReference type="GO" id="GO:0006351">
    <property type="term" value="P:DNA-templated transcription"/>
    <property type="evidence" value="ECO:0007669"/>
    <property type="project" value="UniProtKB-UniRule"/>
</dbReference>
<comment type="function">
    <text evidence="4">DNA-dependent RNA polymerase catalyzes the transcription of DNA into RNA using the four ribonucleoside triphosphates as substrates. Common component of RNA polymerases I, II and III which synthesize ribosomal RNA precursors, mRNA precursors and many functional non-coding RNAs, and small RNAs, such as 5S rRNA and tRNAs, respectively.</text>
</comment>
<comment type="similarity">
    <text evidence="2 4">Belongs to the eukaryotic RPB8 RNA polymerase subunit family.</text>
</comment>
<dbReference type="GO" id="GO:0003899">
    <property type="term" value="F:DNA-directed RNA polymerase activity"/>
    <property type="evidence" value="ECO:0007669"/>
    <property type="project" value="UniProtKB-UniRule"/>
</dbReference>
<dbReference type="InterPro" id="IPR012340">
    <property type="entry name" value="NA-bd_OB-fold"/>
</dbReference>
<dbReference type="GO" id="GO:0005665">
    <property type="term" value="C:RNA polymerase II, core complex"/>
    <property type="evidence" value="ECO:0007669"/>
    <property type="project" value="UniProtKB-UniRule"/>
</dbReference>